<protein>
    <submittedName>
        <fullName evidence="1">Uncharacterized protein</fullName>
    </submittedName>
</protein>
<organism evidence="1 2">
    <name type="scientific">Brumimicrobium aurantiacum</name>
    <dbReference type="NCBI Taxonomy" id="1737063"/>
    <lineage>
        <taxon>Bacteria</taxon>
        <taxon>Pseudomonadati</taxon>
        <taxon>Bacteroidota</taxon>
        <taxon>Flavobacteriia</taxon>
        <taxon>Flavobacteriales</taxon>
        <taxon>Crocinitomicaceae</taxon>
        <taxon>Brumimicrobium</taxon>
    </lineage>
</organism>
<dbReference type="OrthoDB" id="1143207at2"/>
<evidence type="ECO:0000313" key="2">
    <source>
        <dbReference type="Proteomes" id="UP000257127"/>
    </source>
</evidence>
<name>A0A3E1F0T3_9FLAO</name>
<dbReference type="EMBL" id="QURB01000001">
    <property type="protein sequence ID" value="RFC55424.1"/>
    <property type="molecule type" value="Genomic_DNA"/>
</dbReference>
<dbReference type="Proteomes" id="UP000257127">
    <property type="component" value="Unassembled WGS sequence"/>
</dbReference>
<proteinExistence type="predicted"/>
<gene>
    <name evidence="1" type="ORF">DXU93_00375</name>
</gene>
<evidence type="ECO:0000313" key="1">
    <source>
        <dbReference type="EMBL" id="RFC55424.1"/>
    </source>
</evidence>
<comment type="caution">
    <text evidence="1">The sequence shown here is derived from an EMBL/GenBank/DDBJ whole genome shotgun (WGS) entry which is preliminary data.</text>
</comment>
<dbReference type="RefSeq" id="WP_116879263.1">
    <property type="nucleotide sequence ID" value="NZ_QURB01000001.1"/>
</dbReference>
<keyword evidence="2" id="KW-1185">Reference proteome</keyword>
<accession>A0A3E1F0T3</accession>
<reference evidence="1 2" key="1">
    <citation type="submission" date="2018-08" db="EMBL/GenBank/DDBJ databases">
        <title>The draft genome squence of Brumimicrobium sp. N62.</title>
        <authorList>
            <person name="Du Z.-J."/>
            <person name="Luo H.-R."/>
        </authorList>
    </citation>
    <scope>NUCLEOTIDE SEQUENCE [LARGE SCALE GENOMIC DNA]</scope>
    <source>
        <strain evidence="1 2">N62</strain>
    </source>
</reference>
<sequence>MMKILYLFLLFTPFLVNSQTLCWKLEQSFQNSEIEAWDITPLGEIVYSKGGNLFKLDTNLNQAFTQSRKDFGLITKIDARHSLKALLFSENQQMIGFVDNTLAFQEGKVDLASVGIGYGTHVCYSNQTNRFWVYDEQNARLVRFEGIQSTVAQSEISNLMNITYSNELVSMIEKQNQLFLFYEDQGVFVFDYYGSLLRKFDTKEALNIYPTEKFLYILEKKDIIRLNIKSGVEERIALPQSDIIDLKVFGNVVYFKLTNGISKYSLIPQP</sequence>
<dbReference type="AlphaFoldDB" id="A0A3E1F0T3"/>